<dbReference type="InterPro" id="IPR005119">
    <property type="entry name" value="LysR_subst-bd"/>
</dbReference>
<dbReference type="CDD" id="cd08422">
    <property type="entry name" value="PBP2_CrgA_like"/>
    <property type="match status" value="1"/>
</dbReference>
<evidence type="ECO:0000259" key="5">
    <source>
        <dbReference type="PROSITE" id="PS50931"/>
    </source>
</evidence>
<keyword evidence="4" id="KW-0804">Transcription</keyword>
<dbReference type="InterPro" id="IPR036390">
    <property type="entry name" value="WH_DNA-bd_sf"/>
</dbReference>
<evidence type="ECO:0000256" key="1">
    <source>
        <dbReference type="ARBA" id="ARBA00009437"/>
    </source>
</evidence>
<gene>
    <name evidence="6" type="ORF">GCM10007879_21400</name>
</gene>
<feature type="domain" description="HTH lysR-type" evidence="5">
    <location>
        <begin position="1"/>
        <end position="59"/>
    </location>
</feature>
<dbReference type="RefSeq" id="WP_284364354.1">
    <property type="nucleotide sequence ID" value="NZ_BSNI01000002.1"/>
</dbReference>
<dbReference type="InterPro" id="IPR036388">
    <property type="entry name" value="WH-like_DNA-bd_sf"/>
</dbReference>
<dbReference type="EMBL" id="BSNI01000002">
    <property type="protein sequence ID" value="GLQ17891.1"/>
    <property type="molecule type" value="Genomic_DNA"/>
</dbReference>
<keyword evidence="3" id="KW-0238">DNA-binding</keyword>
<evidence type="ECO:0000313" key="7">
    <source>
        <dbReference type="Proteomes" id="UP001161405"/>
    </source>
</evidence>
<keyword evidence="2" id="KW-0805">Transcription regulation</keyword>
<dbReference type="PANTHER" id="PTHR30537:SF5">
    <property type="entry name" value="HTH-TYPE TRANSCRIPTIONAL ACTIVATOR TTDR-RELATED"/>
    <property type="match status" value="1"/>
</dbReference>
<dbReference type="Pfam" id="PF00126">
    <property type="entry name" value="HTH_1"/>
    <property type="match status" value="1"/>
</dbReference>
<evidence type="ECO:0000256" key="3">
    <source>
        <dbReference type="ARBA" id="ARBA00023125"/>
    </source>
</evidence>
<dbReference type="Pfam" id="PF03466">
    <property type="entry name" value="LysR_substrate"/>
    <property type="match status" value="1"/>
</dbReference>
<comment type="caution">
    <text evidence="6">The sequence shown here is derived from an EMBL/GenBank/DDBJ whole genome shotgun (WGS) entry which is preliminary data.</text>
</comment>
<dbReference type="Proteomes" id="UP001161405">
    <property type="component" value="Unassembled WGS sequence"/>
</dbReference>
<keyword evidence="7" id="KW-1185">Reference proteome</keyword>
<dbReference type="Gene3D" id="1.10.10.10">
    <property type="entry name" value="Winged helix-like DNA-binding domain superfamily/Winged helix DNA-binding domain"/>
    <property type="match status" value="1"/>
</dbReference>
<dbReference type="SUPFAM" id="SSF53850">
    <property type="entry name" value="Periplasmic binding protein-like II"/>
    <property type="match status" value="1"/>
</dbReference>
<organism evidence="6 7">
    <name type="scientific">Maritalea porphyrae</name>
    <dbReference type="NCBI Taxonomy" id="880732"/>
    <lineage>
        <taxon>Bacteria</taxon>
        <taxon>Pseudomonadati</taxon>
        <taxon>Pseudomonadota</taxon>
        <taxon>Alphaproteobacteria</taxon>
        <taxon>Hyphomicrobiales</taxon>
        <taxon>Devosiaceae</taxon>
        <taxon>Maritalea</taxon>
    </lineage>
</organism>
<evidence type="ECO:0000313" key="6">
    <source>
        <dbReference type="EMBL" id="GLQ17891.1"/>
    </source>
</evidence>
<evidence type="ECO:0000256" key="4">
    <source>
        <dbReference type="ARBA" id="ARBA00023163"/>
    </source>
</evidence>
<proteinExistence type="inferred from homology"/>
<dbReference type="SUPFAM" id="SSF46785">
    <property type="entry name" value="Winged helix' DNA-binding domain"/>
    <property type="match status" value="1"/>
</dbReference>
<name>A0ABQ5URI7_9HYPH</name>
<evidence type="ECO:0000256" key="2">
    <source>
        <dbReference type="ARBA" id="ARBA00023015"/>
    </source>
</evidence>
<dbReference type="PANTHER" id="PTHR30537">
    <property type="entry name" value="HTH-TYPE TRANSCRIPTIONAL REGULATOR"/>
    <property type="match status" value="1"/>
</dbReference>
<dbReference type="InterPro" id="IPR058163">
    <property type="entry name" value="LysR-type_TF_proteobact-type"/>
</dbReference>
<accession>A0ABQ5URI7</accession>
<reference evidence="6" key="1">
    <citation type="journal article" date="2014" name="Int. J. Syst. Evol. Microbiol.">
        <title>Complete genome of a new Firmicutes species belonging to the dominant human colonic microbiota ('Ruminococcus bicirculans') reveals two chromosomes and a selective capacity to utilize plant glucans.</title>
        <authorList>
            <consortium name="NISC Comparative Sequencing Program"/>
            <person name="Wegmann U."/>
            <person name="Louis P."/>
            <person name="Goesmann A."/>
            <person name="Henrissat B."/>
            <person name="Duncan S.H."/>
            <person name="Flint H.J."/>
        </authorList>
    </citation>
    <scope>NUCLEOTIDE SEQUENCE</scope>
    <source>
        <strain evidence="6">NBRC 107169</strain>
    </source>
</reference>
<dbReference type="InterPro" id="IPR000847">
    <property type="entry name" value="LysR_HTH_N"/>
</dbReference>
<dbReference type="Gene3D" id="3.40.190.290">
    <property type="match status" value="1"/>
</dbReference>
<comment type="similarity">
    <text evidence="1">Belongs to the LysR transcriptional regulatory family.</text>
</comment>
<sequence>MDRIELMQAFRAVAEEGSFVAAAERLERSNKQLSKQVAALESELGVTLLHRTTRRVQLTEIGRAFLEQCSVILEQQSQLWSAVQSENQEVRGLLRISAPLSFGELKIAPVLPSLLAKYPKLKIQMDLTDQYVDLVASANDVAVRIGSLEDSSLIARRIGETGLVLVASPQYLKENGTPKLPEDLRTHSAIVDRNYRGRFQWPFVVNGKATKMRVDARIEVNSPGAAKQFALSHCGVTLCPSYMVEAEIKSGELVSVLSNNMPDPMGIYIVYPSNKHLAPNVRAFSDHVAQRVRESI</sequence>
<dbReference type="PROSITE" id="PS50931">
    <property type="entry name" value="HTH_LYSR"/>
    <property type="match status" value="1"/>
</dbReference>
<reference evidence="6" key="2">
    <citation type="submission" date="2023-01" db="EMBL/GenBank/DDBJ databases">
        <title>Draft genome sequence of Maritalea porphyrae strain NBRC 107169.</title>
        <authorList>
            <person name="Sun Q."/>
            <person name="Mori K."/>
        </authorList>
    </citation>
    <scope>NUCLEOTIDE SEQUENCE</scope>
    <source>
        <strain evidence="6">NBRC 107169</strain>
    </source>
</reference>
<protein>
    <submittedName>
        <fullName evidence="6">LysR family transcriptional regulator</fullName>
    </submittedName>
</protein>